<accession>A0ABW1UXA7</accession>
<feature type="transmembrane region" description="Helical" evidence="1">
    <location>
        <begin position="195"/>
        <end position="212"/>
    </location>
</feature>
<feature type="transmembrane region" description="Helical" evidence="1">
    <location>
        <begin position="126"/>
        <end position="147"/>
    </location>
</feature>
<comment type="caution">
    <text evidence="3">The sequence shown here is derived from an EMBL/GenBank/DDBJ whole genome shotgun (WGS) entry which is preliminary data.</text>
</comment>
<organism evidence="3 4">
    <name type="scientific">Paenibacillus septentrionalis</name>
    <dbReference type="NCBI Taxonomy" id="429342"/>
    <lineage>
        <taxon>Bacteria</taxon>
        <taxon>Bacillati</taxon>
        <taxon>Bacillota</taxon>
        <taxon>Bacilli</taxon>
        <taxon>Bacillales</taxon>
        <taxon>Paenibacillaceae</taxon>
        <taxon>Paenibacillus</taxon>
    </lineage>
</organism>
<feature type="transmembrane region" description="Helical" evidence="1">
    <location>
        <begin position="159"/>
        <end position="183"/>
    </location>
</feature>
<dbReference type="Pfam" id="PF13386">
    <property type="entry name" value="DsbD_2"/>
    <property type="match status" value="1"/>
</dbReference>
<evidence type="ECO:0000313" key="3">
    <source>
        <dbReference type="EMBL" id="MFC6331065.1"/>
    </source>
</evidence>
<proteinExistence type="predicted"/>
<protein>
    <submittedName>
        <fullName evidence="3">Sulfite exporter TauE/SafE family protein</fullName>
    </submittedName>
</protein>
<evidence type="ECO:0000259" key="2">
    <source>
        <dbReference type="Pfam" id="PF13386"/>
    </source>
</evidence>
<evidence type="ECO:0000313" key="4">
    <source>
        <dbReference type="Proteomes" id="UP001596233"/>
    </source>
</evidence>
<sequence length="226" mass="24067">MTISSLVLVLVTGLMSAAHCIGMCGPIVTAVTLQSKHSALLANMLYHAGRACSYTFFGLVLGTIGSFVEVAGAWSGLKGIASIIGGCLLLLWVWRKIQVPQLEIVSAELHAQLIKVVKYIRGGDRLYTFMTGIAFGFMPCGLTYAMGMQAAATGSWYEGGLTMLVFSLGTLPALALTASISALATKQWRRAMNRIGHAAAIVIGILAIMKGLSANDIIPSIHHWLW</sequence>
<dbReference type="RefSeq" id="WP_379229899.1">
    <property type="nucleotide sequence ID" value="NZ_JBHSTE010000001.1"/>
</dbReference>
<dbReference type="PANTHER" id="PTHR42208:SF1">
    <property type="entry name" value="HEAVY METAL TRANSPORTER"/>
    <property type="match status" value="1"/>
</dbReference>
<keyword evidence="1" id="KW-1133">Transmembrane helix</keyword>
<dbReference type="Proteomes" id="UP001596233">
    <property type="component" value="Unassembled WGS sequence"/>
</dbReference>
<keyword evidence="1" id="KW-0472">Membrane</keyword>
<feature type="domain" description="Urease accessory protein UreH-like transmembrane" evidence="2">
    <location>
        <begin position="9"/>
        <end position="206"/>
    </location>
</feature>
<dbReference type="EMBL" id="JBHSTE010000001">
    <property type="protein sequence ID" value="MFC6331065.1"/>
    <property type="molecule type" value="Genomic_DNA"/>
</dbReference>
<name>A0ABW1UXA7_9BACL</name>
<reference evidence="4" key="1">
    <citation type="journal article" date="2019" name="Int. J. Syst. Evol. Microbiol.">
        <title>The Global Catalogue of Microorganisms (GCM) 10K type strain sequencing project: providing services to taxonomists for standard genome sequencing and annotation.</title>
        <authorList>
            <consortium name="The Broad Institute Genomics Platform"/>
            <consortium name="The Broad Institute Genome Sequencing Center for Infectious Disease"/>
            <person name="Wu L."/>
            <person name="Ma J."/>
        </authorList>
    </citation>
    <scope>NUCLEOTIDE SEQUENCE [LARGE SCALE GENOMIC DNA]</scope>
    <source>
        <strain evidence="4">PCU 280</strain>
    </source>
</reference>
<keyword evidence="4" id="KW-1185">Reference proteome</keyword>
<keyword evidence="1" id="KW-0812">Transmembrane</keyword>
<dbReference type="PANTHER" id="PTHR42208">
    <property type="entry name" value="HEAVY METAL TRANSPORTER-RELATED"/>
    <property type="match status" value="1"/>
</dbReference>
<feature type="transmembrane region" description="Helical" evidence="1">
    <location>
        <begin position="74"/>
        <end position="94"/>
    </location>
</feature>
<gene>
    <name evidence="3" type="ORF">ACFP56_00405</name>
</gene>
<evidence type="ECO:0000256" key="1">
    <source>
        <dbReference type="SAM" id="Phobius"/>
    </source>
</evidence>
<dbReference type="InterPro" id="IPR039447">
    <property type="entry name" value="UreH-like_TM_dom"/>
</dbReference>
<feature type="transmembrane region" description="Helical" evidence="1">
    <location>
        <begin position="6"/>
        <end position="33"/>
    </location>
</feature>